<protein>
    <submittedName>
        <fullName evidence="1">Uncharacterized protein</fullName>
    </submittedName>
</protein>
<proteinExistence type="predicted"/>
<reference evidence="1 2" key="1">
    <citation type="submission" date="2019-02" db="EMBL/GenBank/DDBJ databases">
        <title>Deep-cultivation of Planctomycetes and their phenomic and genomic characterization uncovers novel biology.</title>
        <authorList>
            <person name="Wiegand S."/>
            <person name="Jogler M."/>
            <person name="Boedeker C."/>
            <person name="Pinto D."/>
            <person name="Vollmers J."/>
            <person name="Rivas-Marin E."/>
            <person name="Kohn T."/>
            <person name="Peeters S.H."/>
            <person name="Heuer A."/>
            <person name="Rast P."/>
            <person name="Oberbeckmann S."/>
            <person name="Bunk B."/>
            <person name="Jeske O."/>
            <person name="Meyerdierks A."/>
            <person name="Storesund J.E."/>
            <person name="Kallscheuer N."/>
            <person name="Luecker S."/>
            <person name="Lage O.M."/>
            <person name="Pohl T."/>
            <person name="Merkel B.J."/>
            <person name="Hornburger P."/>
            <person name="Mueller R.-W."/>
            <person name="Bruemmer F."/>
            <person name="Labrenz M."/>
            <person name="Spormann A.M."/>
            <person name="Op den Camp H."/>
            <person name="Overmann J."/>
            <person name="Amann R."/>
            <person name="Jetten M.S.M."/>
            <person name="Mascher T."/>
            <person name="Medema M.H."/>
            <person name="Devos D.P."/>
            <person name="Kaster A.-K."/>
            <person name="Ovreas L."/>
            <person name="Rohde M."/>
            <person name="Galperin M.Y."/>
            <person name="Jogler C."/>
        </authorList>
    </citation>
    <scope>NUCLEOTIDE SEQUENCE [LARGE SCALE GENOMIC DNA]</scope>
    <source>
        <strain evidence="1 2">CA12</strain>
    </source>
</reference>
<dbReference type="RefSeq" id="WP_145360584.1">
    <property type="nucleotide sequence ID" value="NZ_CP036265.1"/>
</dbReference>
<evidence type="ECO:0000313" key="2">
    <source>
        <dbReference type="Proteomes" id="UP000318741"/>
    </source>
</evidence>
<dbReference type="KEGG" id="acaf:CA12_37890"/>
<dbReference type="OrthoDB" id="581689at2"/>
<evidence type="ECO:0000313" key="1">
    <source>
        <dbReference type="EMBL" id="QDT17659.1"/>
    </source>
</evidence>
<organism evidence="1 2">
    <name type="scientific">Alienimonas californiensis</name>
    <dbReference type="NCBI Taxonomy" id="2527989"/>
    <lineage>
        <taxon>Bacteria</taxon>
        <taxon>Pseudomonadati</taxon>
        <taxon>Planctomycetota</taxon>
        <taxon>Planctomycetia</taxon>
        <taxon>Planctomycetales</taxon>
        <taxon>Planctomycetaceae</taxon>
        <taxon>Alienimonas</taxon>
    </lineage>
</organism>
<dbReference type="AlphaFoldDB" id="A0A517PE67"/>
<sequence length="350" mass="38381">MTTVAPAEPHGSPDRFPAARVDLRVARRAALGALTALGLLLGGVEVGLRAAGWRPSVNDSPELHGWYRQQATAAGPNAVVLLGGSRMQLGFDAETFRRRHPHRPTANLALDGGSGTGFLEDLAADPNFRGTVIVDFNALHLGEAMLAESRLRADEARATTASERRHARLWAAVEAKSVVAGDMRFRWEAIAALLKGEAPPPPITYRAADRFVAADYRGAGATSGALQRHQLGRLERHLAEGRLEQIEPAEWLRRSAPLRDSVERIVRRGGRVAFVRFPTTGAHWDIDERRYPRPRYWDRLEARVGAPTVHFRDLPAAAALECPDGSHLDERDRPVFTAALLDELGRRGVL</sequence>
<dbReference type="EMBL" id="CP036265">
    <property type="protein sequence ID" value="QDT17659.1"/>
    <property type="molecule type" value="Genomic_DNA"/>
</dbReference>
<gene>
    <name evidence="1" type="ORF">CA12_37890</name>
</gene>
<keyword evidence="2" id="KW-1185">Reference proteome</keyword>
<name>A0A517PE67_9PLAN</name>
<accession>A0A517PE67</accession>
<dbReference type="Proteomes" id="UP000318741">
    <property type="component" value="Chromosome"/>
</dbReference>